<name>A0A8T9C7G0_9HELO</name>
<dbReference type="PANTHER" id="PTHR40788:SF1">
    <property type="entry name" value="IPA PROTEIN"/>
    <property type="match status" value="1"/>
</dbReference>
<evidence type="ECO:0000313" key="2">
    <source>
        <dbReference type="EMBL" id="TVY81625.1"/>
    </source>
</evidence>
<evidence type="ECO:0000256" key="1">
    <source>
        <dbReference type="SAM" id="Phobius"/>
    </source>
</evidence>
<keyword evidence="1" id="KW-0812">Transmembrane</keyword>
<dbReference type="PANTHER" id="PTHR40788">
    <property type="entry name" value="CLR5 DOMAIN-CONTAINING PROTEIN-RELATED"/>
    <property type="match status" value="1"/>
</dbReference>
<protein>
    <submittedName>
        <fullName evidence="2">Uncharacterized protein</fullName>
    </submittedName>
</protein>
<reference evidence="2 3" key="1">
    <citation type="submission" date="2018-05" db="EMBL/GenBank/DDBJ databases">
        <title>Genome sequencing and assembly of the regulated plant pathogen Lachnellula willkommii and related sister species for the development of diagnostic species identification markers.</title>
        <authorList>
            <person name="Giroux E."/>
            <person name="Bilodeau G."/>
        </authorList>
    </citation>
    <scope>NUCLEOTIDE SEQUENCE [LARGE SCALE GENOMIC DNA]</scope>
    <source>
        <strain evidence="2 3">CBS 268.59</strain>
    </source>
</reference>
<accession>A0A8T9C7G0</accession>
<dbReference type="EMBL" id="QGMK01000448">
    <property type="protein sequence ID" value="TVY81625.1"/>
    <property type="molecule type" value="Genomic_DNA"/>
</dbReference>
<keyword evidence="1" id="KW-1133">Transmembrane helix</keyword>
<feature type="transmembrane region" description="Helical" evidence="1">
    <location>
        <begin position="877"/>
        <end position="896"/>
    </location>
</feature>
<gene>
    <name evidence="2" type="ORF">LSUE1_G004822</name>
</gene>
<keyword evidence="1" id="KW-0472">Membrane</keyword>
<sequence>MVVEFQDCFSIEEVPNSIGLEHEYARITNDGKFYCYRNLVQPPCECLQCLQQFRKASDQSVKLYAYSAALSYDEAEKMATGLLQSMPENILYLRHQCSVNGDLILKRWKKSSKKRSSYLLAADPDLYPHQWGDAHFLRDYVKKIQEEEASGEYTADLTQGSVRLAFRNACLLPHLNREALETNPAKFLSLLYNRIHYTPDQWAAYDNFLLVKPWQIGALKTVYNSNCVMIYGKHYGRLTRWNEKDSHAWRIIGFPRAILVLEAQEKLLSFLRGVVETLVSGPSGNEAIGTSDAFTKSLAIGLRLSNETSGAAEFASTYLNQPYCPPPIWDVNSLMSIAQSRMNLHSDHLWLLQTDPAYIRRYVNIILAGEWDEILTKRQKDDFSASQIYRDAVTFWSWVGIVEEVKLLQKLHSKIAEDVRMYPQFEEAYSRALASIGAILETHINRRAKQIDIIFPTRPGFRHKYKFVNISQGRTSGVWKERKEFQPYAELFFADRLHWCLSLLANPSLDPMEGHISKYFPWHNYTMIFAALDEHLGQCRKSGRKDDIARLDEVLYSEVSDISAMHEILSRIRLYYPSSTNFEHRENTKDGTSKGWRYINKHFFAQDPLRSLGDEIPQSEDGKQKYAAENHLRKLLNEFLAVPRPTGSRMRQTWLEEDTSQRAALSRLWAGMRARHLQTLKRLSIDQKDIDTDLQDLSADSDPNYIEILEREREDILERIRVSQMEREIKLGTFAELSFGGWWAGEASPKDELPKTKTKVKTRAEVDQQEFLEDSPHALLPQEIGGQQQAIQASMSKSSFGIFRSMFPGRDSEEAPQKSIKWDTFVLAMAEPDVGFVARHSAGGSAVQFEPNEHSKWAGMGKIVFHKPHPVPVIDPVMLLSMVLLSLLLVAVLFYLGTRPGNARSIGATIEAVNWKPLVKLVFPPPIEKKIKTVLAEKYGHPVGPNHQAIAHQRPLKSGVTPLGQGPFLGALAKKENEALIRYQRTRFEGH</sequence>
<evidence type="ECO:0000313" key="3">
    <source>
        <dbReference type="Proteomes" id="UP000469558"/>
    </source>
</evidence>
<dbReference type="Proteomes" id="UP000469558">
    <property type="component" value="Unassembled WGS sequence"/>
</dbReference>
<keyword evidence="3" id="KW-1185">Reference proteome</keyword>
<comment type="caution">
    <text evidence="2">The sequence shown here is derived from an EMBL/GenBank/DDBJ whole genome shotgun (WGS) entry which is preliminary data.</text>
</comment>
<dbReference type="OrthoDB" id="2922289at2759"/>
<proteinExistence type="predicted"/>
<dbReference type="AlphaFoldDB" id="A0A8T9C7G0"/>
<organism evidence="2 3">
    <name type="scientific">Lachnellula suecica</name>
    <dbReference type="NCBI Taxonomy" id="602035"/>
    <lineage>
        <taxon>Eukaryota</taxon>
        <taxon>Fungi</taxon>
        <taxon>Dikarya</taxon>
        <taxon>Ascomycota</taxon>
        <taxon>Pezizomycotina</taxon>
        <taxon>Leotiomycetes</taxon>
        <taxon>Helotiales</taxon>
        <taxon>Lachnaceae</taxon>
        <taxon>Lachnellula</taxon>
    </lineage>
</organism>